<keyword evidence="1" id="KW-0805">Transcription regulation</keyword>
<dbReference type="GO" id="GO:0000435">
    <property type="term" value="P:positive regulation of transcription from RNA polymerase II promoter by galactose"/>
    <property type="evidence" value="ECO:0007669"/>
    <property type="project" value="TreeGrafter"/>
</dbReference>
<dbReference type="GO" id="GO:0008270">
    <property type="term" value="F:zinc ion binding"/>
    <property type="evidence" value="ECO:0007669"/>
    <property type="project" value="InterPro"/>
</dbReference>
<feature type="region of interest" description="Disordered" evidence="5">
    <location>
        <begin position="1"/>
        <end position="149"/>
    </location>
</feature>
<dbReference type="InterPro" id="IPR001138">
    <property type="entry name" value="Zn2Cys6_DnaBD"/>
</dbReference>
<dbReference type="PROSITE" id="PS00463">
    <property type="entry name" value="ZN2_CY6_FUNGAL_1"/>
    <property type="match status" value="1"/>
</dbReference>
<accession>A0A423X472</accession>
<reference evidence="7 8" key="1">
    <citation type="submission" date="2015-09" db="EMBL/GenBank/DDBJ databases">
        <title>Host preference determinants of Valsa canker pathogens revealed by comparative genomics.</title>
        <authorList>
            <person name="Yin Z."/>
            <person name="Huang L."/>
        </authorList>
    </citation>
    <scope>NUCLEOTIDE SEQUENCE [LARGE SCALE GENOMIC DNA]</scope>
    <source>
        <strain evidence="7 8">03-1</strain>
    </source>
</reference>
<dbReference type="PANTHER" id="PTHR47424">
    <property type="entry name" value="REGULATORY PROTEIN GAL4"/>
    <property type="match status" value="1"/>
</dbReference>
<dbReference type="SMART" id="SM00066">
    <property type="entry name" value="GAL4"/>
    <property type="match status" value="1"/>
</dbReference>
<dbReference type="Proteomes" id="UP000283895">
    <property type="component" value="Unassembled WGS sequence"/>
</dbReference>
<dbReference type="STRING" id="356882.A0A423X472"/>
<dbReference type="GO" id="GO:0005634">
    <property type="term" value="C:nucleus"/>
    <property type="evidence" value="ECO:0007669"/>
    <property type="project" value="TreeGrafter"/>
</dbReference>
<feature type="compositionally biased region" description="Low complexity" evidence="5">
    <location>
        <begin position="251"/>
        <end position="264"/>
    </location>
</feature>
<dbReference type="InterPro" id="IPR036864">
    <property type="entry name" value="Zn2-C6_fun-type_DNA-bd_sf"/>
</dbReference>
<organism evidence="7 8">
    <name type="scientific">Cytospora schulzeri</name>
    <dbReference type="NCBI Taxonomy" id="448051"/>
    <lineage>
        <taxon>Eukaryota</taxon>
        <taxon>Fungi</taxon>
        <taxon>Dikarya</taxon>
        <taxon>Ascomycota</taxon>
        <taxon>Pezizomycotina</taxon>
        <taxon>Sordariomycetes</taxon>
        <taxon>Sordariomycetidae</taxon>
        <taxon>Diaporthales</taxon>
        <taxon>Cytosporaceae</taxon>
        <taxon>Cytospora</taxon>
    </lineage>
</organism>
<gene>
    <name evidence="7" type="ORF">VMCG_01730</name>
</gene>
<proteinExistence type="predicted"/>
<dbReference type="PROSITE" id="PS50048">
    <property type="entry name" value="ZN2_CY6_FUNGAL_2"/>
    <property type="match status" value="1"/>
</dbReference>
<dbReference type="GO" id="GO:0000978">
    <property type="term" value="F:RNA polymerase II cis-regulatory region sequence-specific DNA binding"/>
    <property type="evidence" value="ECO:0007669"/>
    <property type="project" value="TreeGrafter"/>
</dbReference>
<feature type="compositionally biased region" description="Pro residues" evidence="5">
    <location>
        <begin position="86"/>
        <end position="111"/>
    </location>
</feature>
<evidence type="ECO:0000256" key="5">
    <source>
        <dbReference type="SAM" id="MobiDB-lite"/>
    </source>
</evidence>
<name>A0A423X472_9PEZI</name>
<protein>
    <recommendedName>
        <fullName evidence="6">Zn(2)-C6 fungal-type domain-containing protein</fullName>
    </recommendedName>
</protein>
<keyword evidence="4" id="KW-0539">Nucleus</keyword>
<dbReference type="SUPFAM" id="SSF57701">
    <property type="entry name" value="Zn2/Cys6 DNA-binding domain"/>
    <property type="match status" value="1"/>
</dbReference>
<evidence type="ECO:0000256" key="2">
    <source>
        <dbReference type="ARBA" id="ARBA00023125"/>
    </source>
</evidence>
<dbReference type="PANTHER" id="PTHR47424:SF3">
    <property type="entry name" value="REGULATORY PROTEIN GAL4"/>
    <property type="match status" value="1"/>
</dbReference>
<dbReference type="InterPro" id="IPR051127">
    <property type="entry name" value="Fungal_SecMet_Regulators"/>
</dbReference>
<dbReference type="EMBL" id="LKEA01000003">
    <property type="protein sequence ID" value="ROW10578.1"/>
    <property type="molecule type" value="Genomic_DNA"/>
</dbReference>
<feature type="region of interest" description="Disordered" evidence="5">
    <location>
        <begin position="163"/>
        <end position="188"/>
    </location>
</feature>
<sequence>MSDQDGGSSHPPVENQESAYPPPPGEEEDDRPRPPYHHLPPPPPTNVTLPPIQDAPPAYGGSRYPPVPDSGSRGAYSASPTLVPSTYPPPSGSPNGYPPHPGGSNGYPPPSGGMYNLPPVQAPDQRPYGVEPSGYYPRGGSFAPPPADSYNFAPFRPVSGPPFGAYPPDYGRGVGSQPQPQAPPRQRTSIACRYCRKRKIRCSGYSQTPDGKCINCRKTGNECIFQPVSSSSTTAFVPVSAVPGGVPPGTPLFGAFGQPLPQGASPGGQPGGPPPPSSAGGSQPPYPSENYALPSPTASYYPPTQDDRSSLPQRRRHEEDHAPRLPPPVYGEGDARPRRSPAATSVPGNTPPPQYELPQPDGTGSPRRDSPNAPPAGQQSAGPGGVMSLSSLMEHPPPRPRPSSDSSRDIDQNMLGRLNRRT</sequence>
<keyword evidence="2" id="KW-0238">DNA-binding</keyword>
<comment type="caution">
    <text evidence="7">The sequence shown here is derived from an EMBL/GenBank/DDBJ whole genome shotgun (WGS) entry which is preliminary data.</text>
</comment>
<evidence type="ECO:0000313" key="8">
    <source>
        <dbReference type="Proteomes" id="UP000283895"/>
    </source>
</evidence>
<evidence type="ECO:0000256" key="4">
    <source>
        <dbReference type="ARBA" id="ARBA00023242"/>
    </source>
</evidence>
<dbReference type="AlphaFoldDB" id="A0A423X472"/>
<dbReference type="CDD" id="cd00067">
    <property type="entry name" value="GAL4"/>
    <property type="match status" value="1"/>
</dbReference>
<keyword evidence="8" id="KW-1185">Reference proteome</keyword>
<evidence type="ECO:0000256" key="1">
    <source>
        <dbReference type="ARBA" id="ARBA00023015"/>
    </source>
</evidence>
<feature type="region of interest" description="Disordered" evidence="5">
    <location>
        <begin position="242"/>
        <end position="422"/>
    </location>
</feature>
<feature type="domain" description="Zn(2)-C6 fungal-type" evidence="6">
    <location>
        <begin position="191"/>
        <end position="225"/>
    </location>
</feature>
<dbReference type="GO" id="GO:0000981">
    <property type="term" value="F:DNA-binding transcription factor activity, RNA polymerase II-specific"/>
    <property type="evidence" value="ECO:0007669"/>
    <property type="project" value="InterPro"/>
</dbReference>
<dbReference type="Pfam" id="PF00172">
    <property type="entry name" value="Zn_clus"/>
    <property type="match status" value="1"/>
</dbReference>
<evidence type="ECO:0000259" key="6">
    <source>
        <dbReference type="PROSITE" id="PS50048"/>
    </source>
</evidence>
<dbReference type="OrthoDB" id="5401558at2759"/>
<evidence type="ECO:0000313" key="7">
    <source>
        <dbReference type="EMBL" id="ROW10578.1"/>
    </source>
</evidence>
<dbReference type="Gene3D" id="4.10.240.10">
    <property type="entry name" value="Zn(2)-C6 fungal-type DNA-binding domain"/>
    <property type="match status" value="1"/>
</dbReference>
<keyword evidence="3" id="KW-0804">Transcription</keyword>
<evidence type="ECO:0000256" key="3">
    <source>
        <dbReference type="ARBA" id="ARBA00023163"/>
    </source>
</evidence>